<accession>A0A4D8Q0K5</accession>
<keyword evidence="1" id="KW-0614">Plasmid</keyword>
<reference evidence="1 2" key="1">
    <citation type="submission" date="2018-09" db="EMBL/GenBank/DDBJ databases">
        <title>Whole genome based analysis of evolution and adaptive divergence in Indian and Brazilian strains of Azospirillum brasilense.</title>
        <authorList>
            <person name="Singh C."/>
            <person name="Tripathi A.K."/>
        </authorList>
    </citation>
    <scope>NUCLEOTIDE SEQUENCE [LARGE SCALE GENOMIC DNA]</scope>
    <source>
        <strain evidence="1 2">MTCC4035</strain>
        <plasmid evidence="1 2">p7</plasmid>
    </source>
</reference>
<organism evidence="1 2">
    <name type="scientific">Azospirillum argentinense</name>
    <dbReference type="NCBI Taxonomy" id="2970906"/>
    <lineage>
        <taxon>Bacteria</taxon>
        <taxon>Pseudomonadati</taxon>
        <taxon>Pseudomonadota</taxon>
        <taxon>Alphaproteobacteria</taxon>
        <taxon>Rhodospirillales</taxon>
        <taxon>Azospirillaceae</taxon>
        <taxon>Azospirillum</taxon>
    </lineage>
</organism>
<evidence type="ECO:0000313" key="2">
    <source>
        <dbReference type="Proteomes" id="UP000298595"/>
    </source>
</evidence>
<evidence type="ECO:0000313" key="1">
    <source>
        <dbReference type="EMBL" id="QCO00420.1"/>
    </source>
</evidence>
<dbReference type="Proteomes" id="UP000298595">
    <property type="component" value="Plasmid p7"/>
</dbReference>
<name>A0A4D8Q0K5_9PROT</name>
<sequence length="187" mass="18564">MLSGEIGKSGGGGAAAGTALAKAQAKAAELQKADPSLTDAAALEKAFDADAALQAEYLKEMKYMAATQILDLEAFPAGADLSTKQFHAVKLNGDGALVTAGDGDDILGILEDKPKSGEQGTVSLAGRPKAKLGGTVSPGALLAVNANGQLITAAAGKRIVARAMESGAAGEIIQVQLINAGAIVPTP</sequence>
<dbReference type="EMBL" id="CP032328">
    <property type="protein sequence ID" value="QCO00420.1"/>
    <property type="molecule type" value="Genomic_DNA"/>
</dbReference>
<geneLocation type="plasmid" evidence="1 2">
    <name>p7</name>
</geneLocation>
<proteinExistence type="predicted"/>
<protein>
    <submittedName>
        <fullName evidence="1">Uncharacterized protein</fullName>
    </submittedName>
</protein>
<dbReference type="AlphaFoldDB" id="A0A4D8Q0K5"/>
<dbReference type="KEGG" id="aare:D3093_34775"/>
<gene>
    <name evidence="1" type="ORF">D3093_34775</name>
</gene>